<keyword evidence="10" id="KW-1185">Reference proteome</keyword>
<dbReference type="PhylomeDB" id="A0A068VK78"/>
<dbReference type="PRINTS" id="PR00465">
    <property type="entry name" value="EP450IV"/>
</dbReference>
<dbReference type="SUPFAM" id="SSF48264">
    <property type="entry name" value="Cytochrome P450"/>
    <property type="match status" value="1"/>
</dbReference>
<organism evidence="9 10">
    <name type="scientific">Coffea canephora</name>
    <name type="common">Robusta coffee</name>
    <dbReference type="NCBI Taxonomy" id="49390"/>
    <lineage>
        <taxon>Eukaryota</taxon>
        <taxon>Viridiplantae</taxon>
        <taxon>Streptophyta</taxon>
        <taxon>Embryophyta</taxon>
        <taxon>Tracheophyta</taxon>
        <taxon>Spermatophyta</taxon>
        <taxon>Magnoliopsida</taxon>
        <taxon>eudicotyledons</taxon>
        <taxon>Gunneridae</taxon>
        <taxon>Pentapetalae</taxon>
        <taxon>asterids</taxon>
        <taxon>lamiids</taxon>
        <taxon>Gentianales</taxon>
        <taxon>Rubiaceae</taxon>
        <taxon>Ixoroideae</taxon>
        <taxon>Gardenieae complex</taxon>
        <taxon>Bertiereae - Coffeeae clade</taxon>
        <taxon>Coffeeae</taxon>
        <taxon>Coffea</taxon>
    </lineage>
</organism>
<evidence type="ECO:0000313" key="10">
    <source>
        <dbReference type="Proteomes" id="UP000295252"/>
    </source>
</evidence>
<dbReference type="InterPro" id="IPR052306">
    <property type="entry name" value="CYP450_71D"/>
</dbReference>
<evidence type="ECO:0000256" key="3">
    <source>
        <dbReference type="ARBA" id="ARBA00022723"/>
    </source>
</evidence>
<dbReference type="GO" id="GO:0020037">
    <property type="term" value="F:heme binding"/>
    <property type="evidence" value="ECO:0007669"/>
    <property type="project" value="InterPro"/>
</dbReference>
<dbReference type="PROSITE" id="PS00086">
    <property type="entry name" value="CYTOCHROME_P450"/>
    <property type="match status" value="1"/>
</dbReference>
<reference evidence="10" key="1">
    <citation type="journal article" date="2014" name="Science">
        <title>The coffee genome provides insight into the convergent evolution of caffeine biosynthesis.</title>
        <authorList>
            <person name="Denoeud F."/>
            <person name="Carretero-Paulet L."/>
            <person name="Dereeper A."/>
            <person name="Droc G."/>
            <person name="Guyot R."/>
            <person name="Pietrella M."/>
            <person name="Zheng C."/>
            <person name="Alberti A."/>
            <person name="Anthony F."/>
            <person name="Aprea G."/>
            <person name="Aury J.M."/>
            <person name="Bento P."/>
            <person name="Bernard M."/>
            <person name="Bocs S."/>
            <person name="Campa C."/>
            <person name="Cenci A."/>
            <person name="Combes M.C."/>
            <person name="Crouzillat D."/>
            <person name="Da Silva C."/>
            <person name="Daddiego L."/>
            <person name="De Bellis F."/>
            <person name="Dussert S."/>
            <person name="Garsmeur O."/>
            <person name="Gayraud T."/>
            <person name="Guignon V."/>
            <person name="Jahn K."/>
            <person name="Jamilloux V."/>
            <person name="Joet T."/>
            <person name="Labadie K."/>
            <person name="Lan T."/>
            <person name="Leclercq J."/>
            <person name="Lepelley M."/>
            <person name="Leroy T."/>
            <person name="Li L.T."/>
            <person name="Librado P."/>
            <person name="Lopez L."/>
            <person name="Munoz A."/>
            <person name="Noel B."/>
            <person name="Pallavicini A."/>
            <person name="Perrotta G."/>
            <person name="Poncet V."/>
            <person name="Pot D."/>
            <person name="Priyono X."/>
            <person name="Rigoreau M."/>
            <person name="Rouard M."/>
            <person name="Rozas J."/>
            <person name="Tranchant-Dubreuil C."/>
            <person name="VanBuren R."/>
            <person name="Zhang Q."/>
            <person name="Andrade A.C."/>
            <person name="Argout X."/>
            <person name="Bertrand B."/>
            <person name="de Kochko A."/>
            <person name="Graziosi G."/>
            <person name="Henry R.J."/>
            <person name="Jayarama X."/>
            <person name="Ming R."/>
            <person name="Nagai C."/>
            <person name="Rounsley S."/>
            <person name="Sankoff D."/>
            <person name="Giuliano G."/>
            <person name="Albert V.A."/>
            <person name="Wincker P."/>
            <person name="Lashermes P."/>
        </authorList>
    </citation>
    <scope>NUCLEOTIDE SEQUENCE [LARGE SCALE GENOMIC DNA]</scope>
    <source>
        <strain evidence="10">cv. DH200-94</strain>
    </source>
</reference>
<accession>A0A068VK78</accession>
<evidence type="ECO:0000256" key="1">
    <source>
        <dbReference type="ARBA" id="ARBA00010617"/>
    </source>
</evidence>
<keyword evidence="6 8" id="KW-0503">Monooxygenase</keyword>
<evidence type="ECO:0000256" key="6">
    <source>
        <dbReference type="ARBA" id="ARBA00023033"/>
    </source>
</evidence>
<keyword evidence="4 8" id="KW-0560">Oxidoreductase</keyword>
<dbReference type="InParanoid" id="A0A068VK78"/>
<keyword evidence="5 7" id="KW-0408">Iron</keyword>
<evidence type="ECO:0000256" key="7">
    <source>
        <dbReference type="PIRSR" id="PIRSR602403-1"/>
    </source>
</evidence>
<proteinExistence type="inferred from homology"/>
<name>A0A068VK78_COFCA</name>
<sequence>MFTFQYILKLWRDAEEFKPERFLDSPVDFKGQHFQFIPFGSGRRSCPGSAFPLITAELALVNLICYFDFALAGGARPEDLDMTEAPGIVTPRKIPLLVVASLAS</sequence>
<dbReference type="GO" id="GO:0016705">
    <property type="term" value="F:oxidoreductase activity, acting on paired donors, with incorporation or reduction of molecular oxygen"/>
    <property type="evidence" value="ECO:0007669"/>
    <property type="project" value="InterPro"/>
</dbReference>
<dbReference type="Proteomes" id="UP000295252">
    <property type="component" value="Unassembled WGS sequence"/>
</dbReference>
<dbReference type="GO" id="GO:0004497">
    <property type="term" value="F:monooxygenase activity"/>
    <property type="evidence" value="ECO:0007669"/>
    <property type="project" value="UniProtKB-KW"/>
</dbReference>
<dbReference type="OrthoDB" id="1055148at2759"/>
<dbReference type="PANTHER" id="PTHR47953:SF1">
    <property type="entry name" value="CYTOCHROME P450 71A9"/>
    <property type="match status" value="1"/>
</dbReference>
<keyword evidence="3 7" id="KW-0479">Metal-binding</keyword>
<feature type="binding site" description="axial binding residue" evidence="7">
    <location>
        <position position="46"/>
    </location>
    <ligand>
        <name>heme</name>
        <dbReference type="ChEBI" id="CHEBI:30413"/>
    </ligand>
    <ligandPart>
        <name>Fe</name>
        <dbReference type="ChEBI" id="CHEBI:18248"/>
    </ligandPart>
</feature>
<evidence type="ECO:0000256" key="4">
    <source>
        <dbReference type="ARBA" id="ARBA00023002"/>
    </source>
</evidence>
<dbReference type="Gramene" id="CDP20083">
    <property type="protein sequence ID" value="CDP20083"/>
    <property type="gene ID" value="GSCOC_T00001823001"/>
</dbReference>
<dbReference type="InterPro" id="IPR017972">
    <property type="entry name" value="Cyt_P450_CS"/>
</dbReference>
<evidence type="ECO:0000256" key="8">
    <source>
        <dbReference type="RuleBase" id="RU000461"/>
    </source>
</evidence>
<evidence type="ECO:0000256" key="5">
    <source>
        <dbReference type="ARBA" id="ARBA00023004"/>
    </source>
</evidence>
<dbReference type="OMA" id="YEYSCIA"/>
<dbReference type="AlphaFoldDB" id="A0A068VK78"/>
<dbReference type="STRING" id="49390.A0A068VK78"/>
<dbReference type="InterPro" id="IPR001128">
    <property type="entry name" value="Cyt_P450"/>
</dbReference>
<comment type="cofactor">
    <cofactor evidence="7">
        <name>heme</name>
        <dbReference type="ChEBI" id="CHEBI:30413"/>
    </cofactor>
</comment>
<evidence type="ECO:0000256" key="2">
    <source>
        <dbReference type="ARBA" id="ARBA00022617"/>
    </source>
</evidence>
<dbReference type="GO" id="GO:0005506">
    <property type="term" value="F:iron ion binding"/>
    <property type="evidence" value="ECO:0007669"/>
    <property type="project" value="InterPro"/>
</dbReference>
<dbReference type="PANTHER" id="PTHR47953">
    <property type="entry name" value="OS08G0105600 PROTEIN"/>
    <property type="match status" value="1"/>
</dbReference>
<gene>
    <name evidence="9" type="ORF">GSCOC_T00001823001</name>
</gene>
<dbReference type="Pfam" id="PF00067">
    <property type="entry name" value="p450"/>
    <property type="match status" value="1"/>
</dbReference>
<dbReference type="InterPro" id="IPR002403">
    <property type="entry name" value="Cyt_P450_E_grp-IV"/>
</dbReference>
<protein>
    <submittedName>
        <fullName evidence="9">DH200=94 genomic scaffold, scaffold_884</fullName>
    </submittedName>
</protein>
<keyword evidence="2 7" id="KW-0349">Heme</keyword>
<comment type="similarity">
    <text evidence="1 8">Belongs to the cytochrome P450 family.</text>
</comment>
<dbReference type="Gene3D" id="1.10.630.10">
    <property type="entry name" value="Cytochrome P450"/>
    <property type="match status" value="1"/>
</dbReference>
<dbReference type="InterPro" id="IPR036396">
    <property type="entry name" value="Cyt_P450_sf"/>
</dbReference>
<dbReference type="EMBL" id="HG739968">
    <property type="protein sequence ID" value="CDP20083.1"/>
    <property type="molecule type" value="Genomic_DNA"/>
</dbReference>
<evidence type="ECO:0000313" key="9">
    <source>
        <dbReference type="EMBL" id="CDP20083.1"/>
    </source>
</evidence>